<dbReference type="eggNOG" id="arCOG02599">
    <property type="taxonomic scope" value="Archaea"/>
</dbReference>
<evidence type="ECO:0000313" key="2">
    <source>
        <dbReference type="EMBL" id="ELY76966.1"/>
    </source>
</evidence>
<evidence type="ECO:0000313" key="1">
    <source>
        <dbReference type="EMBL" id="AGB32149.1"/>
    </source>
</evidence>
<evidence type="ECO:0000313" key="4">
    <source>
        <dbReference type="Proteomes" id="UP000011593"/>
    </source>
</evidence>
<dbReference type="Proteomes" id="UP000010843">
    <property type="component" value="Chromosome"/>
</dbReference>
<accession>L0JLJ2</accession>
<name>L0JLJ2_NATP1</name>
<dbReference type="EMBL" id="CP003372">
    <property type="protein sequence ID" value="AGB32149.1"/>
    <property type="molecule type" value="Genomic_DNA"/>
</dbReference>
<dbReference type="GeneID" id="14335494"/>
<dbReference type="PATRIC" id="fig|797303.5.peg.1527"/>
<gene>
    <name evidence="1" type="ordered locus">Natpe_2331</name>
    <name evidence="2" type="ORF">C488_07552</name>
</gene>
<organism evidence="1 3">
    <name type="scientific">Natrinema pellirubrum (strain DSM 15624 / CIP 106293 / JCM 10476 / NCIMB 786 / 157)</name>
    <dbReference type="NCBI Taxonomy" id="797303"/>
    <lineage>
        <taxon>Archaea</taxon>
        <taxon>Methanobacteriati</taxon>
        <taxon>Methanobacteriota</taxon>
        <taxon>Stenosarchaea group</taxon>
        <taxon>Halobacteria</taxon>
        <taxon>Halobacteriales</taxon>
        <taxon>Natrialbaceae</taxon>
        <taxon>Natrinema</taxon>
    </lineage>
</organism>
<reference evidence="1" key="2">
    <citation type="submission" date="2012-02" db="EMBL/GenBank/DDBJ databases">
        <title>Complete sequence of chromosome of Natrinema pellirubrum DSM 15624.</title>
        <authorList>
            <consortium name="US DOE Joint Genome Institute"/>
            <person name="Lucas S."/>
            <person name="Han J."/>
            <person name="Lapidus A."/>
            <person name="Cheng J.-F."/>
            <person name="Goodwin L."/>
            <person name="Pitluck S."/>
            <person name="Peters L."/>
            <person name="Teshima H."/>
            <person name="Detter J.C."/>
            <person name="Han C."/>
            <person name="Tapia R."/>
            <person name="Land M."/>
            <person name="Hauser L."/>
            <person name="Kyrpides N."/>
            <person name="Ivanova N."/>
            <person name="Pagani I."/>
            <person name="Sproer C."/>
            <person name="Anderson I."/>
            <person name="Woyke T."/>
        </authorList>
    </citation>
    <scope>NUCLEOTIDE SEQUENCE</scope>
    <source>
        <strain evidence="1">DSM 15624</strain>
    </source>
</reference>
<keyword evidence="4" id="KW-1185">Reference proteome</keyword>
<dbReference type="SUPFAM" id="SSF52172">
    <property type="entry name" value="CheY-like"/>
    <property type="match status" value="1"/>
</dbReference>
<dbReference type="RefSeq" id="WP_006180862.1">
    <property type="nucleotide sequence ID" value="NC_019962.1"/>
</dbReference>
<reference evidence="2 4" key="3">
    <citation type="journal article" date="2014" name="PLoS Genet.">
        <title>Phylogenetically driven sequencing of extremely halophilic archaea reveals strategies for static and dynamic osmo-response.</title>
        <authorList>
            <person name="Becker E.A."/>
            <person name="Seitzer P.M."/>
            <person name="Tritt A."/>
            <person name="Larsen D."/>
            <person name="Krusor M."/>
            <person name="Yao A.I."/>
            <person name="Wu D."/>
            <person name="Madern D."/>
            <person name="Eisen J.A."/>
            <person name="Darling A.E."/>
            <person name="Facciotti M.T."/>
        </authorList>
    </citation>
    <scope>NUCLEOTIDE SEQUENCE [LARGE SCALE GENOMIC DNA]</scope>
    <source>
        <strain evidence="2 4">DSM 15624</strain>
    </source>
</reference>
<sequence>MIDAQRTVLVAATDPDAVAEYRSWLTGAYRVETTTDGTDALARLEAVDVALIGRGLRTADGTVVARAVERRGAGHAMAVLRGDDEPDRDRTVAVKLTEPVSNATLCETVDRLLCRVRYDELIDECAALAAGDAPENAETDTDRDTLEGDRLEELLGTVDALLDGFDGEDFRAAFGTCTYGESTRVEGVRERS</sequence>
<protein>
    <submittedName>
        <fullName evidence="2">HoxA-like transcriptional regulator</fullName>
    </submittedName>
</protein>
<dbReference type="KEGG" id="npe:Natpe_2331"/>
<evidence type="ECO:0000313" key="3">
    <source>
        <dbReference type="Proteomes" id="UP000010843"/>
    </source>
</evidence>
<dbReference type="Proteomes" id="UP000011593">
    <property type="component" value="Unassembled WGS sequence"/>
</dbReference>
<dbReference type="EMBL" id="AOIE01000043">
    <property type="protein sequence ID" value="ELY76966.1"/>
    <property type="molecule type" value="Genomic_DNA"/>
</dbReference>
<reference evidence="3" key="1">
    <citation type="submission" date="2012-02" db="EMBL/GenBank/DDBJ databases">
        <title>Complete sequence of chromosome of Natrinema pellirubrum DSM 15624.</title>
        <authorList>
            <person name="Lucas S."/>
            <person name="Han J."/>
            <person name="Lapidus A."/>
            <person name="Cheng J.-F."/>
            <person name="Goodwin L."/>
            <person name="Pitluck S."/>
            <person name="Peters L."/>
            <person name="Teshima H."/>
            <person name="Detter J.C."/>
            <person name="Han C."/>
            <person name="Tapia R."/>
            <person name="Land M."/>
            <person name="Hauser L."/>
            <person name="Kyrpides N."/>
            <person name="Ivanova N."/>
            <person name="Pagani I."/>
            <person name="Sproer C."/>
            <person name="Anderson I."/>
            <person name="Woyke T."/>
        </authorList>
    </citation>
    <scope>NUCLEOTIDE SEQUENCE [LARGE SCALE GENOMIC DNA]</scope>
    <source>
        <strain evidence="3">DSM 15624 / JCM 10476 / NCIMB 786</strain>
    </source>
</reference>
<dbReference type="STRING" id="797303.Natpe_2331"/>
<dbReference type="OrthoDB" id="186597at2157"/>
<dbReference type="AlphaFoldDB" id="L0JLJ2"/>
<proteinExistence type="predicted"/>
<dbReference type="HOGENOM" id="CLU_114810_0_0_2"/>
<dbReference type="InterPro" id="IPR011006">
    <property type="entry name" value="CheY-like_superfamily"/>
</dbReference>